<dbReference type="PANTHER" id="PTHR33078:SF100">
    <property type="entry name" value="PROTEIN YCF2"/>
    <property type="match status" value="1"/>
</dbReference>
<dbReference type="GeneID" id="27963760"/>
<evidence type="ECO:0000256" key="4">
    <source>
        <dbReference type="ARBA" id="ARBA00022640"/>
    </source>
</evidence>
<sequence length="116" mass="13231">MDPILLSLTHSDHFSLAKNDLGYQRIEQPGSVYLSYLVDIDNKDLMNYEFNRSSLAERRIFLAHHKERKHLFILSYTGGFYLEKTMFHTKGFGSITTSSSALDLVALSNEALSIDI</sequence>
<evidence type="ECO:0000256" key="1">
    <source>
        <dbReference type="ARBA" id="ARBA00002329"/>
    </source>
</evidence>
<evidence type="ECO:0000256" key="5">
    <source>
        <dbReference type="ARBA" id="ARBA00022741"/>
    </source>
</evidence>
<comment type="similarity">
    <text evidence="3">Belongs to the Ycf2 family.</text>
</comment>
<dbReference type="GO" id="GO:0009536">
    <property type="term" value="C:plastid"/>
    <property type="evidence" value="ECO:0007669"/>
    <property type="project" value="UniProtKB-SubCell"/>
</dbReference>
<geneLocation type="chloroplast" evidence="7"/>
<protein>
    <submittedName>
        <fullName evidence="7">Hypothetical chloroplast RF21</fullName>
    </submittedName>
</protein>
<accession>A0A172GFT6</accession>
<dbReference type="RefSeq" id="YP_009256282.1">
    <property type="nucleotide sequence ID" value="NC_030298.1"/>
</dbReference>
<evidence type="ECO:0000256" key="2">
    <source>
        <dbReference type="ARBA" id="ARBA00004474"/>
    </source>
</evidence>
<dbReference type="PANTHER" id="PTHR33078">
    <property type="entry name" value="PROTEIN YCF2-RELATED"/>
    <property type="match status" value="1"/>
</dbReference>
<keyword evidence="7" id="KW-0150">Chloroplast</keyword>
<name>A0A172GFT6_ORYMI</name>
<gene>
    <name evidence="7" type="primary">ycf2</name>
</gene>
<reference evidence="7" key="1">
    <citation type="submission" date="2016-04" db="EMBL/GenBank/DDBJ databases">
        <title>Chloroplast genome of Oryza minuta wild rice.</title>
        <authorList>
            <person name="Asaf S."/>
            <person name="Khan A.L."/>
            <person name="Khan A.R."/>
            <person name="Waqas M."/>
            <person name="Lee I.-J."/>
        </authorList>
    </citation>
    <scope>NUCLEOTIDE SEQUENCE</scope>
</reference>
<evidence type="ECO:0000256" key="3">
    <source>
        <dbReference type="ARBA" id="ARBA00009361"/>
    </source>
</evidence>
<dbReference type="AlphaFoldDB" id="A0A172GFT6"/>
<keyword evidence="4 7" id="KW-0934">Plastid</keyword>
<proteinExistence type="inferred from homology"/>
<dbReference type="GO" id="GO:0005524">
    <property type="term" value="F:ATP binding"/>
    <property type="evidence" value="ECO:0007669"/>
    <property type="project" value="UniProtKB-KW"/>
</dbReference>
<evidence type="ECO:0000256" key="6">
    <source>
        <dbReference type="ARBA" id="ARBA00022840"/>
    </source>
</evidence>
<keyword evidence="5" id="KW-0547">Nucleotide-binding</keyword>
<dbReference type="EMBL" id="KU179220">
    <property type="protein sequence ID" value="AMB21023.1"/>
    <property type="molecule type" value="Genomic_DNA"/>
</dbReference>
<comment type="function">
    <text evidence="1">Probable ATPase of unknown function. Its presence in a non-photosynthetic plant (Epifagus virginiana) and experiments in tobacco indicate that it has an essential function which is probably not related to photosynthesis.</text>
</comment>
<evidence type="ECO:0000313" key="7">
    <source>
        <dbReference type="EMBL" id="AMB21023.1"/>
    </source>
</evidence>
<organism evidence="7">
    <name type="scientific">Oryza minuta</name>
    <dbReference type="NCBI Taxonomy" id="63629"/>
    <lineage>
        <taxon>Eukaryota</taxon>
        <taxon>Viridiplantae</taxon>
        <taxon>Streptophyta</taxon>
        <taxon>Embryophyta</taxon>
        <taxon>Tracheophyta</taxon>
        <taxon>Spermatophyta</taxon>
        <taxon>Magnoliopsida</taxon>
        <taxon>Liliopsida</taxon>
        <taxon>Poales</taxon>
        <taxon>Poaceae</taxon>
        <taxon>BOP clade</taxon>
        <taxon>Oryzoideae</taxon>
        <taxon>Oryzeae</taxon>
        <taxon>Oryzinae</taxon>
        <taxon>Oryza</taxon>
    </lineage>
</organism>
<comment type="subcellular location">
    <subcellularLocation>
        <location evidence="2">Plastid</location>
    </subcellularLocation>
</comment>
<keyword evidence="6" id="KW-0067">ATP-binding</keyword>